<dbReference type="EMBL" id="BOPL01000009">
    <property type="protein sequence ID" value="GIK06073.1"/>
    <property type="molecule type" value="Genomic_DNA"/>
</dbReference>
<comment type="similarity">
    <text evidence="1">Belongs to the short-chain dehydrogenases/reductases (SDR) family.</text>
</comment>
<reference evidence="3 4" key="1">
    <citation type="submission" date="2021-02" db="EMBL/GenBank/DDBJ databases">
        <title>Pan-genome distribution and transcriptional activeness of fungal secondary metabolism genes in Aspergillus section Fumigati.</title>
        <authorList>
            <person name="Takahashi H."/>
            <person name="Umemura M."/>
            <person name="Ninomiya A."/>
            <person name="Kusuya Y."/>
            <person name="Urayama S."/>
            <person name="Shimizu M."/>
            <person name="Watanabe A."/>
            <person name="Kamei K."/>
            <person name="Yaguchi T."/>
            <person name="Hagiwara D."/>
        </authorList>
    </citation>
    <scope>NUCLEOTIDE SEQUENCE [LARGE SCALE GENOMIC DNA]</scope>
    <source>
        <strain evidence="3 4">IFM 47045</strain>
    </source>
</reference>
<dbReference type="Pfam" id="PF13561">
    <property type="entry name" value="adh_short_C2"/>
    <property type="match status" value="1"/>
</dbReference>
<sequence>MAFRPHEHSIDVSSLVGKNAIVTGASRGIGAQIARSLASRGANVAICFASETSRPTAEALASELRATGVLATCVQEDLGVAGAGQRVVEKALTGLNTETIDILVNNAARDPPNPTAVHAPDASIFDRFMRVNARAPLELVAAMVPLLPRYGGRIISISSVLAQRPDVPFAAWAASKAALECLSRYWAMELASPHGLTSNVVAIGPTMTDYHVHDPPAVLEELAQLPSAAKRLATTDDIAQIVVFLASDAGRWINGDVIQGNGGMVFG</sequence>
<dbReference type="GO" id="GO:0016614">
    <property type="term" value="F:oxidoreductase activity, acting on CH-OH group of donors"/>
    <property type="evidence" value="ECO:0007669"/>
    <property type="project" value="UniProtKB-ARBA"/>
</dbReference>
<dbReference type="PRINTS" id="PR00080">
    <property type="entry name" value="SDRFAMILY"/>
</dbReference>
<dbReference type="InterPro" id="IPR002347">
    <property type="entry name" value="SDR_fam"/>
</dbReference>
<comment type="caution">
    <text evidence="3">The sequence shown here is derived from an EMBL/GenBank/DDBJ whole genome shotgun (WGS) entry which is preliminary data.</text>
</comment>
<dbReference type="GeneID" id="66938173"/>
<dbReference type="RefSeq" id="XP_043129259.1">
    <property type="nucleotide sequence ID" value="XM_043273324.1"/>
</dbReference>
<dbReference type="InterPro" id="IPR036291">
    <property type="entry name" value="NAD(P)-bd_dom_sf"/>
</dbReference>
<dbReference type="PANTHER" id="PTHR48107:SF7">
    <property type="entry name" value="RE15974P"/>
    <property type="match status" value="1"/>
</dbReference>
<organism evidence="3 4">
    <name type="scientific">Aspergillus viridinutans</name>
    <dbReference type="NCBI Taxonomy" id="75553"/>
    <lineage>
        <taxon>Eukaryota</taxon>
        <taxon>Fungi</taxon>
        <taxon>Dikarya</taxon>
        <taxon>Ascomycota</taxon>
        <taxon>Pezizomycotina</taxon>
        <taxon>Eurotiomycetes</taxon>
        <taxon>Eurotiomycetidae</taxon>
        <taxon>Eurotiales</taxon>
        <taxon>Aspergillaceae</taxon>
        <taxon>Aspergillus</taxon>
        <taxon>Aspergillus subgen. Fumigati</taxon>
    </lineage>
</organism>
<dbReference type="OrthoDB" id="47007at2759"/>
<protein>
    <submittedName>
        <fullName evidence="3">Uncharacterized protein</fullName>
    </submittedName>
</protein>
<evidence type="ECO:0000256" key="1">
    <source>
        <dbReference type="ARBA" id="ARBA00006484"/>
    </source>
</evidence>
<dbReference type="Proteomes" id="UP000710440">
    <property type="component" value="Unassembled WGS sequence"/>
</dbReference>
<evidence type="ECO:0000313" key="3">
    <source>
        <dbReference type="EMBL" id="GIK06073.1"/>
    </source>
</evidence>
<name>A0A9P3F928_ASPVI</name>
<accession>A0A9P3F928</accession>
<keyword evidence="2" id="KW-0560">Oxidoreductase</keyword>
<evidence type="ECO:0000313" key="4">
    <source>
        <dbReference type="Proteomes" id="UP000710440"/>
    </source>
</evidence>
<proteinExistence type="inferred from homology"/>
<dbReference type="SUPFAM" id="SSF51735">
    <property type="entry name" value="NAD(P)-binding Rossmann-fold domains"/>
    <property type="match status" value="1"/>
</dbReference>
<dbReference type="Gene3D" id="3.40.50.720">
    <property type="entry name" value="NAD(P)-binding Rossmann-like Domain"/>
    <property type="match status" value="1"/>
</dbReference>
<gene>
    <name evidence="3" type="ORF">Aspvir_010191</name>
</gene>
<keyword evidence="4" id="KW-1185">Reference proteome</keyword>
<dbReference type="PRINTS" id="PR00081">
    <property type="entry name" value="GDHRDH"/>
</dbReference>
<dbReference type="PANTHER" id="PTHR48107">
    <property type="entry name" value="NADPH-DEPENDENT ALDEHYDE REDUCTASE-LIKE PROTEIN, CHLOROPLASTIC-RELATED"/>
    <property type="match status" value="1"/>
</dbReference>
<dbReference type="AlphaFoldDB" id="A0A9P3F928"/>
<evidence type="ECO:0000256" key="2">
    <source>
        <dbReference type="ARBA" id="ARBA00023002"/>
    </source>
</evidence>